<comment type="subunit">
    <text evidence="3">Homodimer.</text>
</comment>
<dbReference type="PANTHER" id="PTHR46268">
    <property type="entry name" value="STRESS RESPONSE PROTEIN NHAX"/>
    <property type="match status" value="1"/>
</dbReference>
<comment type="subcellular location">
    <subcellularLocation>
        <location evidence="1">Cytoplasm</location>
    </subcellularLocation>
</comment>
<feature type="coiled-coil region" evidence="5">
    <location>
        <begin position="188"/>
        <end position="215"/>
    </location>
</feature>
<dbReference type="EMBL" id="RBPQ01000067">
    <property type="protein sequence ID" value="RMO31026.1"/>
    <property type="molecule type" value="Genomic_DNA"/>
</dbReference>
<dbReference type="Gene3D" id="3.40.50.620">
    <property type="entry name" value="HUPs"/>
    <property type="match status" value="1"/>
</dbReference>
<dbReference type="AlphaFoldDB" id="A0A3M3UCY0"/>
<comment type="caution">
    <text evidence="7">The sequence shown here is derived from an EMBL/GenBank/DDBJ whole genome shotgun (WGS) entry which is preliminary data.</text>
</comment>
<dbReference type="InterPro" id="IPR014729">
    <property type="entry name" value="Rossmann-like_a/b/a_fold"/>
</dbReference>
<dbReference type="InterPro" id="IPR006015">
    <property type="entry name" value="Universal_stress_UspA"/>
</dbReference>
<dbReference type="Pfam" id="PF00582">
    <property type="entry name" value="Usp"/>
    <property type="match status" value="1"/>
</dbReference>
<protein>
    <submittedName>
        <fullName evidence="7">Universal stress protein</fullName>
    </submittedName>
</protein>
<keyword evidence="5" id="KW-0175">Coiled coil</keyword>
<organism evidence="7 8">
    <name type="scientific">Pseudomonas syringae pv. pisi</name>
    <dbReference type="NCBI Taxonomy" id="59510"/>
    <lineage>
        <taxon>Bacteria</taxon>
        <taxon>Pseudomonadati</taxon>
        <taxon>Pseudomonadota</taxon>
        <taxon>Gammaproteobacteria</taxon>
        <taxon>Pseudomonadales</taxon>
        <taxon>Pseudomonadaceae</taxon>
        <taxon>Pseudomonas</taxon>
        <taxon>Pseudomonas syringae</taxon>
    </lineage>
</organism>
<dbReference type="PANTHER" id="PTHR46268:SF23">
    <property type="entry name" value="UNIVERSAL STRESS PROTEIN A-RELATED"/>
    <property type="match status" value="1"/>
</dbReference>
<dbReference type="PRINTS" id="PR01438">
    <property type="entry name" value="UNVRSLSTRESS"/>
</dbReference>
<dbReference type="GO" id="GO:0005737">
    <property type="term" value="C:cytoplasm"/>
    <property type="evidence" value="ECO:0007669"/>
    <property type="project" value="UniProtKB-SubCell"/>
</dbReference>
<comment type="similarity">
    <text evidence="2">Belongs to the universal stress protein A family.</text>
</comment>
<dbReference type="InterPro" id="IPR006016">
    <property type="entry name" value="UspA"/>
</dbReference>
<gene>
    <name evidence="7" type="ORF">ALQ44_05165</name>
</gene>
<evidence type="ECO:0000256" key="5">
    <source>
        <dbReference type="SAM" id="Coils"/>
    </source>
</evidence>
<proteinExistence type="inferred from homology"/>
<evidence type="ECO:0000259" key="6">
    <source>
        <dbReference type="Pfam" id="PF00582"/>
    </source>
</evidence>
<evidence type="ECO:0000256" key="4">
    <source>
        <dbReference type="ARBA" id="ARBA00022490"/>
    </source>
</evidence>
<reference evidence="7 8" key="1">
    <citation type="submission" date="2018-08" db="EMBL/GenBank/DDBJ databases">
        <title>Recombination of ecologically and evolutionarily significant loci maintains genetic cohesion in the Pseudomonas syringae species complex.</title>
        <authorList>
            <person name="Dillon M."/>
            <person name="Thakur S."/>
            <person name="Almeida R.N.D."/>
            <person name="Weir B.S."/>
            <person name="Guttman D.S."/>
        </authorList>
    </citation>
    <scope>NUCLEOTIDE SEQUENCE [LARGE SCALE GENOMIC DNA]</scope>
    <source>
        <strain evidence="7 8">ICMP 2788</strain>
    </source>
</reference>
<keyword evidence="4" id="KW-0963">Cytoplasm</keyword>
<dbReference type="Proteomes" id="UP000276886">
    <property type="component" value="Unassembled WGS sequence"/>
</dbReference>
<evidence type="ECO:0000313" key="7">
    <source>
        <dbReference type="EMBL" id="RMO31026.1"/>
    </source>
</evidence>
<sequence>MRHTPGSLCQYTQASACEPRRGRWYCAQGLGGSLLSQCGHSCGVSCMPMPRRRACIRNAILPLCWREGRSHTSGLNITPMIDRTIQTVIFLAPSRFQALYNILENNDLHMGLPRCQRKSHTPIIAILPEDTLMPYKHILVAIDLTDECDPVIRRASGLAKASGAKLSVVHIVEPIAMAFGGDVPMDLSQLQQQQIDQARQKLAKLEDKYPELENSKSHMVFGQPRQEIHKLAKSEECDLIVVGSHGRHGLALLLGSTANDVLHGAPCDVLAVSLKKPE</sequence>
<evidence type="ECO:0000256" key="3">
    <source>
        <dbReference type="ARBA" id="ARBA00011738"/>
    </source>
</evidence>
<evidence type="ECO:0000256" key="1">
    <source>
        <dbReference type="ARBA" id="ARBA00004496"/>
    </source>
</evidence>
<feature type="domain" description="UspA" evidence="6">
    <location>
        <begin position="135"/>
        <end position="272"/>
    </location>
</feature>
<evidence type="ECO:0000256" key="2">
    <source>
        <dbReference type="ARBA" id="ARBA00008791"/>
    </source>
</evidence>
<accession>A0A3M3UCY0</accession>
<evidence type="ECO:0000313" key="8">
    <source>
        <dbReference type="Proteomes" id="UP000276886"/>
    </source>
</evidence>
<dbReference type="SUPFAM" id="SSF52402">
    <property type="entry name" value="Adenine nucleotide alpha hydrolases-like"/>
    <property type="match status" value="1"/>
</dbReference>
<name>A0A3M3UCY0_PSESJ</name>